<proteinExistence type="predicted"/>
<dbReference type="AlphaFoldDB" id="A0A074RML5"/>
<feature type="region of interest" description="Disordered" evidence="1">
    <location>
        <begin position="23"/>
        <end position="42"/>
    </location>
</feature>
<gene>
    <name evidence="3" type="ORF">V565_228960</name>
</gene>
<evidence type="ECO:0000259" key="2">
    <source>
        <dbReference type="Pfam" id="PF12770"/>
    </source>
</evidence>
<dbReference type="PANTHER" id="PTHR19959:SF119">
    <property type="entry name" value="FUNGAL LIPASE-LIKE DOMAIN-CONTAINING PROTEIN"/>
    <property type="match status" value="1"/>
</dbReference>
<accession>A0A074RML5</accession>
<comment type="caution">
    <text evidence="3">The sequence shown here is derived from an EMBL/GenBank/DDBJ whole genome shotgun (WGS) entry which is preliminary data.</text>
</comment>
<dbReference type="SUPFAM" id="SSF48452">
    <property type="entry name" value="TPR-like"/>
    <property type="match status" value="1"/>
</dbReference>
<dbReference type="PANTHER" id="PTHR19959">
    <property type="entry name" value="KINESIN LIGHT CHAIN"/>
    <property type="match status" value="1"/>
</dbReference>
<protein>
    <submittedName>
        <fullName evidence="3">Aromatic di-alanine and TPR containing protein</fullName>
    </submittedName>
</protein>
<reference evidence="3 4" key="1">
    <citation type="submission" date="2013-12" db="EMBL/GenBank/DDBJ databases">
        <authorList>
            <person name="Cubeta M."/>
            <person name="Pakala S."/>
            <person name="Fedorova N."/>
            <person name="Thomas E."/>
            <person name="Dean R."/>
            <person name="Jabaji S."/>
            <person name="Neate S."/>
            <person name="Toda T."/>
            <person name="Tavantzis S."/>
            <person name="Vilgalys R."/>
            <person name="Bharathan N."/>
            <person name="Pakala S."/>
            <person name="Losada L.S."/>
            <person name="Zafar N."/>
            <person name="Nierman W."/>
        </authorList>
    </citation>
    <scope>NUCLEOTIDE SEQUENCE [LARGE SCALE GENOMIC DNA]</scope>
    <source>
        <strain evidence="3 4">123E</strain>
    </source>
</reference>
<dbReference type="HOGENOM" id="CLU_001305_0_1_1"/>
<dbReference type="InterPro" id="IPR011990">
    <property type="entry name" value="TPR-like_helical_dom_sf"/>
</dbReference>
<feature type="domain" description="CHAT" evidence="2">
    <location>
        <begin position="661"/>
        <end position="833"/>
    </location>
</feature>
<organism evidence="3 4">
    <name type="scientific">Rhizoctonia solani 123E</name>
    <dbReference type="NCBI Taxonomy" id="1423351"/>
    <lineage>
        <taxon>Eukaryota</taxon>
        <taxon>Fungi</taxon>
        <taxon>Dikarya</taxon>
        <taxon>Basidiomycota</taxon>
        <taxon>Agaricomycotina</taxon>
        <taxon>Agaricomycetes</taxon>
        <taxon>Cantharellales</taxon>
        <taxon>Ceratobasidiaceae</taxon>
        <taxon>Rhizoctonia</taxon>
    </lineage>
</organism>
<dbReference type="OrthoDB" id="9991317at2759"/>
<dbReference type="EMBL" id="AZST01001378">
    <property type="protein sequence ID" value="KEP45943.1"/>
    <property type="molecule type" value="Genomic_DNA"/>
</dbReference>
<dbReference type="Proteomes" id="UP000027456">
    <property type="component" value="Unassembled WGS sequence"/>
</dbReference>
<sequence length="837" mass="93573">MNAESGYRSTSIGYDGKWKRGDVHNTLGKESKAEELETEGSRMDIDDHQSAEDFDALGRSLLREFGQNGTLNNLEQSIECFSRALDLTPDGHPDISRRHASLGASYTDRYRRLGQLTDQEKAIECHTRALALTPDGHPDMPRRLADLGVSYTDRYQRLGELTDLEKAIECDTRALALTPDGHPDMSEWHANLGVSYTDKYQRLGELVDLEKAIECHIRALALTPDGHPDMSRRHASLGVSYADRYRRLGELVDLEKAIGCKTYALALTPDGHPNMSERQAGLGVSYTDRYGCLGELVDLEKAIKCHTRALLLTPRGHPDMLERHANLGVSYTDLYQHFGELTDLRKAIKCHTRALAVTPDGHPYLPGQHLRYALSLLRQYDRTPRLVCLTKSLRSFRMASQHFSGAPRDKFQHALQWAKSAIISNLLNPIEAYQTAIDLLPQFIWLGATTNQRYQDLSLSDNLAVNACFAAIQCSNYPLALEWLEHTRCVVWNQSMMLRSPLDQLHSSYPDLAMQLGSISSQLHTHGFDAQPVLPAASDPMTPERVGQQRRRLASEYHSLLAHTRRLPGFENFLQPVKANRLISAARNGLVVVLNCHTDSCDALVIMPGHDQVAHLPLPSFTQQKARWARSELDASLGKAGLRQRGVRPVYRTDSKDSFERVLGALWNNIVQPVLNHLGFLDNTPRDHLPHITWCPTGLLTFLPLHAAGDYSQPQSRTYNYVISSYVPTITALLVSTPSEFSRGCRVLAIGQAATRGQNPLPGTTKELAHVKARMHNKAEYSQLTDSQATTAAVLDAMEQHNWVHLACHANQNVKDPIKSGFHLHDGTLDLSAINRR</sequence>
<dbReference type="InterPro" id="IPR024983">
    <property type="entry name" value="CHAT_dom"/>
</dbReference>
<name>A0A074RML5_9AGAM</name>
<evidence type="ECO:0000313" key="3">
    <source>
        <dbReference type="EMBL" id="KEP45943.1"/>
    </source>
</evidence>
<keyword evidence="4" id="KW-1185">Reference proteome</keyword>
<feature type="non-terminal residue" evidence="3">
    <location>
        <position position="837"/>
    </location>
</feature>
<evidence type="ECO:0000313" key="4">
    <source>
        <dbReference type="Proteomes" id="UP000027456"/>
    </source>
</evidence>
<dbReference type="Pfam" id="PF12770">
    <property type="entry name" value="CHAT"/>
    <property type="match status" value="1"/>
</dbReference>
<dbReference type="Gene3D" id="1.25.40.10">
    <property type="entry name" value="Tetratricopeptide repeat domain"/>
    <property type="match status" value="3"/>
</dbReference>
<evidence type="ECO:0000256" key="1">
    <source>
        <dbReference type="SAM" id="MobiDB-lite"/>
    </source>
</evidence>
<dbReference type="STRING" id="1423351.A0A074RML5"/>